<evidence type="ECO:0000256" key="1">
    <source>
        <dbReference type="SAM" id="MobiDB-lite"/>
    </source>
</evidence>
<name>A0A381XEE1_9ZZZZ</name>
<reference evidence="3" key="1">
    <citation type="submission" date="2018-05" db="EMBL/GenBank/DDBJ databases">
        <authorList>
            <person name="Lanie J.A."/>
            <person name="Ng W.-L."/>
            <person name="Kazmierczak K.M."/>
            <person name="Andrzejewski T.M."/>
            <person name="Davidsen T.M."/>
            <person name="Wayne K.J."/>
            <person name="Tettelin H."/>
            <person name="Glass J.I."/>
            <person name="Rusch D."/>
            <person name="Podicherti R."/>
            <person name="Tsui H.-C.T."/>
            <person name="Winkler M.E."/>
        </authorList>
    </citation>
    <scope>NUCLEOTIDE SEQUENCE</scope>
</reference>
<evidence type="ECO:0000256" key="2">
    <source>
        <dbReference type="SAM" id="Phobius"/>
    </source>
</evidence>
<gene>
    <name evidence="3" type="ORF">METZ01_LOCUS115968</name>
</gene>
<protein>
    <submittedName>
        <fullName evidence="3">Uncharacterized protein</fullName>
    </submittedName>
</protein>
<keyword evidence="2" id="KW-0812">Transmembrane</keyword>
<evidence type="ECO:0000313" key="3">
    <source>
        <dbReference type="EMBL" id="SVA63114.1"/>
    </source>
</evidence>
<organism evidence="3">
    <name type="scientific">marine metagenome</name>
    <dbReference type="NCBI Taxonomy" id="408172"/>
    <lineage>
        <taxon>unclassified sequences</taxon>
        <taxon>metagenomes</taxon>
        <taxon>ecological metagenomes</taxon>
    </lineage>
</organism>
<proteinExistence type="predicted"/>
<sequence length="109" mass="12052">MLTVPLFDSVMFDARGSYTPAILILGRIGSLSSGLFLFAKKPQFGPSYRQAAPGTRPRLAGTSTLSPVPQHGRFPDVRERTENPLIKSQVRNRAFLFIGVYSSPPQVRF</sequence>
<feature type="transmembrane region" description="Helical" evidence="2">
    <location>
        <begin position="20"/>
        <end position="39"/>
    </location>
</feature>
<accession>A0A381XEE1</accession>
<keyword evidence="2" id="KW-1133">Transmembrane helix</keyword>
<feature type="compositionally biased region" description="Basic and acidic residues" evidence="1">
    <location>
        <begin position="73"/>
        <end position="82"/>
    </location>
</feature>
<keyword evidence="2" id="KW-0472">Membrane</keyword>
<dbReference type="AlphaFoldDB" id="A0A381XEE1"/>
<feature type="region of interest" description="Disordered" evidence="1">
    <location>
        <begin position="49"/>
        <end position="83"/>
    </location>
</feature>
<dbReference type="EMBL" id="UINC01014880">
    <property type="protein sequence ID" value="SVA63114.1"/>
    <property type="molecule type" value="Genomic_DNA"/>
</dbReference>